<feature type="region of interest" description="Disordered" evidence="4">
    <location>
        <begin position="1"/>
        <end position="21"/>
    </location>
</feature>
<keyword evidence="3" id="KW-0964">Secreted</keyword>
<evidence type="ECO:0000313" key="6">
    <source>
        <dbReference type="EMBL" id="THU81862.1"/>
    </source>
</evidence>
<evidence type="ECO:0000259" key="5">
    <source>
        <dbReference type="Pfam" id="PF20147"/>
    </source>
</evidence>
<comment type="subcellular location">
    <subcellularLocation>
        <location evidence="1">Host cell</location>
    </subcellularLocation>
    <subcellularLocation>
        <location evidence="2">Secreted</location>
    </subcellularLocation>
</comment>
<proteinExistence type="predicted"/>
<accession>A0A4S8L0E6</accession>
<gene>
    <name evidence="6" type="ORF">K435DRAFT_467269</name>
</gene>
<reference evidence="6 7" key="1">
    <citation type="journal article" date="2019" name="Nat. Ecol. Evol.">
        <title>Megaphylogeny resolves global patterns of mushroom evolution.</title>
        <authorList>
            <person name="Varga T."/>
            <person name="Krizsan K."/>
            <person name="Foldi C."/>
            <person name="Dima B."/>
            <person name="Sanchez-Garcia M."/>
            <person name="Sanchez-Ramirez S."/>
            <person name="Szollosi G.J."/>
            <person name="Szarkandi J.G."/>
            <person name="Papp V."/>
            <person name="Albert L."/>
            <person name="Andreopoulos W."/>
            <person name="Angelini C."/>
            <person name="Antonin V."/>
            <person name="Barry K.W."/>
            <person name="Bougher N.L."/>
            <person name="Buchanan P."/>
            <person name="Buyck B."/>
            <person name="Bense V."/>
            <person name="Catcheside P."/>
            <person name="Chovatia M."/>
            <person name="Cooper J."/>
            <person name="Damon W."/>
            <person name="Desjardin D."/>
            <person name="Finy P."/>
            <person name="Geml J."/>
            <person name="Haridas S."/>
            <person name="Hughes K."/>
            <person name="Justo A."/>
            <person name="Karasinski D."/>
            <person name="Kautmanova I."/>
            <person name="Kiss B."/>
            <person name="Kocsube S."/>
            <person name="Kotiranta H."/>
            <person name="LaButti K.M."/>
            <person name="Lechner B.E."/>
            <person name="Liimatainen K."/>
            <person name="Lipzen A."/>
            <person name="Lukacs Z."/>
            <person name="Mihaltcheva S."/>
            <person name="Morgado L.N."/>
            <person name="Niskanen T."/>
            <person name="Noordeloos M.E."/>
            <person name="Ohm R.A."/>
            <person name="Ortiz-Santana B."/>
            <person name="Ovrebo C."/>
            <person name="Racz N."/>
            <person name="Riley R."/>
            <person name="Savchenko A."/>
            <person name="Shiryaev A."/>
            <person name="Soop K."/>
            <person name="Spirin V."/>
            <person name="Szebenyi C."/>
            <person name="Tomsovsky M."/>
            <person name="Tulloss R.E."/>
            <person name="Uehling J."/>
            <person name="Grigoriev I.V."/>
            <person name="Vagvolgyi C."/>
            <person name="Papp T."/>
            <person name="Martin F.M."/>
            <person name="Miettinen O."/>
            <person name="Hibbett D.S."/>
            <person name="Nagy L.G."/>
        </authorList>
    </citation>
    <scope>NUCLEOTIDE SEQUENCE [LARGE SCALE GENOMIC DNA]</scope>
    <source>
        <strain evidence="6 7">CBS 962.96</strain>
    </source>
</reference>
<organism evidence="6 7">
    <name type="scientific">Dendrothele bispora (strain CBS 962.96)</name>
    <dbReference type="NCBI Taxonomy" id="1314807"/>
    <lineage>
        <taxon>Eukaryota</taxon>
        <taxon>Fungi</taxon>
        <taxon>Dikarya</taxon>
        <taxon>Basidiomycota</taxon>
        <taxon>Agaricomycotina</taxon>
        <taxon>Agaricomycetes</taxon>
        <taxon>Agaricomycetidae</taxon>
        <taxon>Agaricales</taxon>
        <taxon>Agaricales incertae sedis</taxon>
        <taxon>Dendrothele</taxon>
    </lineage>
</organism>
<dbReference type="GO" id="GO:0043657">
    <property type="term" value="C:host cell"/>
    <property type="evidence" value="ECO:0007669"/>
    <property type="project" value="UniProtKB-SubCell"/>
</dbReference>
<dbReference type="Pfam" id="PF20147">
    <property type="entry name" value="Crinkler"/>
    <property type="match status" value="1"/>
</dbReference>
<evidence type="ECO:0000256" key="3">
    <source>
        <dbReference type="ARBA" id="ARBA00022525"/>
    </source>
</evidence>
<keyword evidence="7" id="KW-1185">Reference proteome</keyword>
<dbReference type="GO" id="GO:0005576">
    <property type="term" value="C:extracellular region"/>
    <property type="evidence" value="ECO:0007669"/>
    <property type="project" value="UniProtKB-SubCell"/>
</dbReference>
<evidence type="ECO:0000256" key="2">
    <source>
        <dbReference type="ARBA" id="ARBA00004613"/>
    </source>
</evidence>
<feature type="domain" description="Crinkler effector protein N-terminal" evidence="5">
    <location>
        <begin position="28"/>
        <end position="126"/>
    </location>
</feature>
<evidence type="ECO:0000256" key="4">
    <source>
        <dbReference type="SAM" id="MobiDB-lite"/>
    </source>
</evidence>
<dbReference type="Proteomes" id="UP000297245">
    <property type="component" value="Unassembled WGS sequence"/>
</dbReference>
<dbReference type="InterPro" id="IPR045379">
    <property type="entry name" value="Crinkler_N"/>
</dbReference>
<evidence type="ECO:0000256" key="1">
    <source>
        <dbReference type="ARBA" id="ARBA00004340"/>
    </source>
</evidence>
<dbReference type="AlphaFoldDB" id="A0A4S8L0E6"/>
<dbReference type="OrthoDB" id="2427869at2759"/>
<protein>
    <recommendedName>
        <fullName evidence="5">Crinkler effector protein N-terminal domain-containing protein</fullName>
    </recommendedName>
</protein>
<dbReference type="EMBL" id="ML179775">
    <property type="protein sequence ID" value="THU81862.1"/>
    <property type="molecule type" value="Genomic_DNA"/>
</dbReference>
<sequence>MTDDIPTAPNSSQARARKGRPSPSAVDLELFCCFVGSDTPFLVKISSSLTVDDLKEAIKQKMPNYLRRIDSARLALFEISIPDKGDLATKVKGAITEGKESLRSTTKLSQIFPNEPPEETIHIAVKLPDGAGESFAFGPIPLIHLLLLYRPHLQSNFLTT</sequence>
<evidence type="ECO:0000313" key="7">
    <source>
        <dbReference type="Proteomes" id="UP000297245"/>
    </source>
</evidence>
<name>A0A4S8L0E6_DENBC</name>